<dbReference type="InterPro" id="IPR027470">
    <property type="entry name" value="Cation_efflux_CTD"/>
</dbReference>
<accession>A0A1G7UML2</accession>
<reference evidence="13 14" key="1">
    <citation type="submission" date="2016-10" db="EMBL/GenBank/DDBJ databases">
        <authorList>
            <person name="de Groot N.N."/>
        </authorList>
    </citation>
    <scope>NUCLEOTIDE SEQUENCE [LARGE SCALE GENOMIC DNA]</scope>
    <source>
        <strain evidence="13 14">BH539</strain>
    </source>
</reference>
<dbReference type="RefSeq" id="WP_092528237.1">
    <property type="nucleotide sequence ID" value="NZ_FNCI01000015.1"/>
</dbReference>
<proteinExistence type="inferred from homology"/>
<feature type="compositionally biased region" description="Basic residues" evidence="9">
    <location>
        <begin position="313"/>
        <end position="322"/>
    </location>
</feature>
<evidence type="ECO:0000256" key="10">
    <source>
        <dbReference type="SAM" id="Phobius"/>
    </source>
</evidence>
<dbReference type="OrthoDB" id="9809646at2"/>
<dbReference type="GO" id="GO:0005385">
    <property type="term" value="F:zinc ion transmembrane transporter activity"/>
    <property type="evidence" value="ECO:0007669"/>
    <property type="project" value="TreeGrafter"/>
</dbReference>
<dbReference type="GO" id="GO:0005886">
    <property type="term" value="C:plasma membrane"/>
    <property type="evidence" value="ECO:0007669"/>
    <property type="project" value="TreeGrafter"/>
</dbReference>
<evidence type="ECO:0000256" key="8">
    <source>
        <dbReference type="ARBA" id="ARBA00023136"/>
    </source>
</evidence>
<evidence type="ECO:0000259" key="12">
    <source>
        <dbReference type="Pfam" id="PF16916"/>
    </source>
</evidence>
<keyword evidence="8 10" id="KW-0472">Membrane</keyword>
<dbReference type="SUPFAM" id="SSF160240">
    <property type="entry name" value="Cation efflux protein cytoplasmic domain-like"/>
    <property type="match status" value="1"/>
</dbReference>
<sequence>MAHDHAHHHHSDSETRLLWALLLTGTFMVAEVVGGLLAGSLALLADAAHMLTDSAALALAWFAARLSRRPSDSRRTFGYHRVQILAAFVNGLTLIGLVIWICVEAIGRLLNPVAIQADTLMVIATLGLVVNIVVFAILHLGDRENLNIRGAALHVLGDLLGSVAAIVAGAVIFATGWMPIDPLLSLLIAALILRSAWKLTRESAHILLEGAPDGLDVAQIEYCIPQQIDAVSEVHHVHAWSLTPARPMVSLHATLADGMDRHEAMVAIKALLDERFGISHATIQLEARDYCLDASAPDSCTESGATATETHAHAHRHSHSHG</sequence>
<dbReference type="PANTHER" id="PTHR11562">
    <property type="entry name" value="CATION EFFLUX PROTEIN/ ZINC TRANSPORTER"/>
    <property type="match status" value="1"/>
</dbReference>
<keyword evidence="5" id="KW-0862">Zinc</keyword>
<evidence type="ECO:0000256" key="7">
    <source>
        <dbReference type="ARBA" id="ARBA00023065"/>
    </source>
</evidence>
<feature type="transmembrane region" description="Helical" evidence="10">
    <location>
        <begin position="119"/>
        <end position="140"/>
    </location>
</feature>
<keyword evidence="5" id="KW-0864">Zinc transport</keyword>
<dbReference type="AlphaFoldDB" id="A0A1G7UML2"/>
<keyword evidence="3" id="KW-0813">Transport</keyword>
<dbReference type="InterPro" id="IPR002524">
    <property type="entry name" value="Cation_efflux"/>
</dbReference>
<keyword evidence="7" id="KW-0406">Ion transport</keyword>
<dbReference type="Pfam" id="PF16916">
    <property type="entry name" value="ZT_dimer"/>
    <property type="match status" value="1"/>
</dbReference>
<dbReference type="NCBIfam" id="TIGR01297">
    <property type="entry name" value="CDF"/>
    <property type="match status" value="1"/>
</dbReference>
<dbReference type="EMBL" id="FNCI01000015">
    <property type="protein sequence ID" value="SDG48598.1"/>
    <property type="molecule type" value="Genomic_DNA"/>
</dbReference>
<dbReference type="InterPro" id="IPR058533">
    <property type="entry name" value="Cation_efflux_TM"/>
</dbReference>
<gene>
    <name evidence="13" type="ORF">SAMN05216571_11558</name>
</gene>
<protein>
    <submittedName>
        <fullName evidence="13">Cobalt-zinc-cadmium efflux system protein</fullName>
    </submittedName>
</protein>
<name>A0A1G7UML2_9GAMM</name>
<dbReference type="PANTHER" id="PTHR11562:SF17">
    <property type="entry name" value="RE54080P-RELATED"/>
    <property type="match status" value="1"/>
</dbReference>
<keyword evidence="4 10" id="KW-0812">Transmembrane</keyword>
<evidence type="ECO:0000259" key="11">
    <source>
        <dbReference type="Pfam" id="PF01545"/>
    </source>
</evidence>
<dbReference type="Gene3D" id="1.20.1510.10">
    <property type="entry name" value="Cation efflux protein transmembrane domain"/>
    <property type="match status" value="1"/>
</dbReference>
<dbReference type="Proteomes" id="UP000198641">
    <property type="component" value="Unassembled WGS sequence"/>
</dbReference>
<keyword evidence="6 10" id="KW-1133">Transmembrane helix</keyword>
<evidence type="ECO:0000256" key="5">
    <source>
        <dbReference type="ARBA" id="ARBA00022906"/>
    </source>
</evidence>
<feature type="domain" description="Cation efflux protein cytoplasmic" evidence="12">
    <location>
        <begin position="212"/>
        <end position="286"/>
    </location>
</feature>
<dbReference type="InterPro" id="IPR036837">
    <property type="entry name" value="Cation_efflux_CTD_sf"/>
</dbReference>
<dbReference type="InterPro" id="IPR050681">
    <property type="entry name" value="CDF/SLC30A"/>
</dbReference>
<evidence type="ECO:0000256" key="1">
    <source>
        <dbReference type="ARBA" id="ARBA00004141"/>
    </source>
</evidence>
<evidence type="ECO:0000256" key="3">
    <source>
        <dbReference type="ARBA" id="ARBA00022448"/>
    </source>
</evidence>
<dbReference type="STRING" id="284577.SAMN05216571_11558"/>
<feature type="transmembrane region" description="Helical" evidence="10">
    <location>
        <begin position="47"/>
        <end position="64"/>
    </location>
</feature>
<evidence type="ECO:0000256" key="6">
    <source>
        <dbReference type="ARBA" id="ARBA00022989"/>
    </source>
</evidence>
<feature type="region of interest" description="Disordered" evidence="9">
    <location>
        <begin position="301"/>
        <end position="322"/>
    </location>
</feature>
<dbReference type="SUPFAM" id="SSF161111">
    <property type="entry name" value="Cation efflux protein transmembrane domain-like"/>
    <property type="match status" value="1"/>
</dbReference>
<comment type="subcellular location">
    <subcellularLocation>
        <location evidence="1">Membrane</location>
        <topology evidence="1">Multi-pass membrane protein</topology>
    </subcellularLocation>
</comment>
<feature type="domain" description="Cation efflux protein transmembrane" evidence="11">
    <location>
        <begin position="18"/>
        <end position="208"/>
    </location>
</feature>
<evidence type="ECO:0000313" key="14">
    <source>
        <dbReference type="Proteomes" id="UP000198641"/>
    </source>
</evidence>
<evidence type="ECO:0000256" key="9">
    <source>
        <dbReference type="SAM" id="MobiDB-lite"/>
    </source>
</evidence>
<evidence type="ECO:0000256" key="4">
    <source>
        <dbReference type="ARBA" id="ARBA00022692"/>
    </source>
</evidence>
<feature type="transmembrane region" description="Helical" evidence="10">
    <location>
        <begin position="17"/>
        <end position="41"/>
    </location>
</feature>
<feature type="transmembrane region" description="Helical" evidence="10">
    <location>
        <begin position="152"/>
        <end position="174"/>
    </location>
</feature>
<organism evidence="13 14">
    <name type="scientific">Onishia taeanensis</name>
    <dbReference type="NCBI Taxonomy" id="284577"/>
    <lineage>
        <taxon>Bacteria</taxon>
        <taxon>Pseudomonadati</taxon>
        <taxon>Pseudomonadota</taxon>
        <taxon>Gammaproteobacteria</taxon>
        <taxon>Oceanospirillales</taxon>
        <taxon>Halomonadaceae</taxon>
        <taxon>Onishia</taxon>
    </lineage>
</organism>
<dbReference type="InterPro" id="IPR027469">
    <property type="entry name" value="Cation_efflux_TMD_sf"/>
</dbReference>
<dbReference type="Pfam" id="PF01545">
    <property type="entry name" value="Cation_efflux"/>
    <property type="match status" value="1"/>
</dbReference>
<evidence type="ECO:0000313" key="13">
    <source>
        <dbReference type="EMBL" id="SDG48598.1"/>
    </source>
</evidence>
<feature type="transmembrane region" description="Helical" evidence="10">
    <location>
        <begin position="84"/>
        <end position="107"/>
    </location>
</feature>
<comment type="similarity">
    <text evidence="2">Belongs to the cation diffusion facilitator (CDF) transporter (TC 2.A.4) family. SLC30A subfamily.</text>
</comment>
<evidence type="ECO:0000256" key="2">
    <source>
        <dbReference type="ARBA" id="ARBA00008873"/>
    </source>
</evidence>
<keyword evidence="14" id="KW-1185">Reference proteome</keyword>